<comment type="caution">
    <text evidence="14">The sequence shown here is derived from an EMBL/GenBank/DDBJ whole genome shotgun (WGS) entry which is preliminary data.</text>
</comment>
<evidence type="ECO:0000256" key="12">
    <source>
        <dbReference type="HAMAP-Rule" id="MF_01164"/>
    </source>
</evidence>
<comment type="pathway">
    <text evidence="12">Glycolipid biosynthesis; 4-amino-4-deoxy-alpha-L-arabinose undecaprenyl phosphate biosynthesis; 4-amino-4-deoxy-alpha-L-arabinose undecaprenyl phosphate from UDP-4-deoxy-4-formamido-beta-L-arabinose and undecaprenyl phosphate: step 1/2.</text>
</comment>
<keyword evidence="11 12" id="KW-0046">Antibiotic resistance</keyword>
<evidence type="ECO:0000256" key="4">
    <source>
        <dbReference type="ARBA" id="ARBA00022676"/>
    </source>
</evidence>
<keyword evidence="8 12" id="KW-1133">Transmembrane helix</keyword>
<comment type="similarity">
    <text evidence="12">Belongs to the glycosyltransferase 2 family.</text>
</comment>
<dbReference type="InterPro" id="IPR001173">
    <property type="entry name" value="Glyco_trans_2-like"/>
</dbReference>
<dbReference type="InterPro" id="IPR022857">
    <property type="entry name" value="ArnC_tfrase"/>
</dbReference>
<keyword evidence="15" id="KW-1185">Reference proteome</keyword>
<dbReference type="EC" id="2.4.2.53" evidence="12"/>
<dbReference type="InterPro" id="IPR050256">
    <property type="entry name" value="Glycosyltransferase_2"/>
</dbReference>
<keyword evidence="4 12" id="KW-0328">Glycosyltransferase</keyword>
<evidence type="ECO:0000313" key="14">
    <source>
        <dbReference type="EMBL" id="MEC3937968.1"/>
    </source>
</evidence>
<comment type="pathway">
    <text evidence="12">Bacterial outer membrane biogenesis; lipopolysaccharide biosynthesis.</text>
</comment>
<evidence type="ECO:0000256" key="9">
    <source>
        <dbReference type="ARBA" id="ARBA00023098"/>
    </source>
</evidence>
<evidence type="ECO:0000256" key="8">
    <source>
        <dbReference type="ARBA" id="ARBA00022989"/>
    </source>
</evidence>
<gene>
    <name evidence="12 14" type="primary">arnC</name>
    <name evidence="14" type="ORF">VOF76_17525</name>
</gene>
<organism evidence="14 15">
    <name type="scientific">Leclercia adecarboxylata</name>
    <dbReference type="NCBI Taxonomy" id="83655"/>
    <lineage>
        <taxon>Bacteria</taxon>
        <taxon>Pseudomonadati</taxon>
        <taxon>Pseudomonadota</taxon>
        <taxon>Gammaproteobacteria</taxon>
        <taxon>Enterobacterales</taxon>
        <taxon>Enterobacteriaceae</taxon>
        <taxon>Leclercia</taxon>
    </lineage>
</organism>
<comment type="catalytic activity">
    <reaction evidence="12">
        <text>UDP-4-deoxy-4-formamido-beta-L-arabinose + di-trans,octa-cis-undecaprenyl phosphate = 4-deoxy-4-formamido-alpha-L-arabinopyranosyl di-trans,octa-cis-undecaprenyl phosphate + UDP</text>
        <dbReference type="Rhea" id="RHEA:27722"/>
        <dbReference type="ChEBI" id="CHEBI:58223"/>
        <dbReference type="ChEBI" id="CHEBI:58709"/>
        <dbReference type="ChEBI" id="CHEBI:58909"/>
        <dbReference type="ChEBI" id="CHEBI:60392"/>
        <dbReference type="EC" id="2.4.2.53"/>
    </reaction>
</comment>
<dbReference type="Gene3D" id="3.90.550.10">
    <property type="entry name" value="Spore Coat Polysaccharide Biosynthesis Protein SpsA, Chain A"/>
    <property type="match status" value="1"/>
</dbReference>
<evidence type="ECO:0000256" key="10">
    <source>
        <dbReference type="ARBA" id="ARBA00023136"/>
    </source>
</evidence>
<proteinExistence type="inferred from homology"/>
<dbReference type="PANTHER" id="PTHR48090:SF3">
    <property type="entry name" value="UNDECAPRENYL-PHOSPHATE 4-DEOXY-4-FORMAMIDO-L-ARABINOSE TRANSFERASE"/>
    <property type="match status" value="1"/>
</dbReference>
<evidence type="ECO:0000259" key="13">
    <source>
        <dbReference type="Pfam" id="PF00535"/>
    </source>
</evidence>
<dbReference type="CDD" id="cd04187">
    <property type="entry name" value="DPM1_like_bac"/>
    <property type="match status" value="1"/>
</dbReference>
<protein>
    <recommendedName>
        <fullName evidence="12">Undecaprenyl-phosphate 4-deoxy-4-formamido-L-arabinose transferase</fullName>
        <ecNumber evidence="12">2.4.2.53</ecNumber>
    </recommendedName>
    <alternativeName>
        <fullName evidence="12">Undecaprenyl-phosphate Ara4FN transferase</fullName>
        <shortName evidence="12">Ara4FN transferase</shortName>
    </alternativeName>
</protein>
<keyword evidence="10 12" id="KW-0472">Membrane</keyword>
<dbReference type="InterPro" id="IPR029044">
    <property type="entry name" value="Nucleotide-diphossugar_trans"/>
</dbReference>
<dbReference type="SUPFAM" id="SSF53448">
    <property type="entry name" value="Nucleotide-diphospho-sugar transferases"/>
    <property type="match status" value="1"/>
</dbReference>
<evidence type="ECO:0000256" key="2">
    <source>
        <dbReference type="ARBA" id="ARBA00022516"/>
    </source>
</evidence>
<keyword evidence="9 12" id="KW-0443">Lipid metabolism</keyword>
<dbReference type="Proteomes" id="UP001357437">
    <property type="component" value="Unassembled WGS sequence"/>
</dbReference>
<dbReference type="NCBIfam" id="NF007986">
    <property type="entry name" value="PRK10714.1"/>
    <property type="match status" value="1"/>
</dbReference>
<feature type="domain" description="Glycosyltransferase 2-like" evidence="13">
    <location>
        <begin position="11"/>
        <end position="172"/>
    </location>
</feature>
<evidence type="ECO:0000256" key="6">
    <source>
        <dbReference type="ARBA" id="ARBA00022692"/>
    </source>
</evidence>
<dbReference type="PANTHER" id="PTHR48090">
    <property type="entry name" value="UNDECAPRENYL-PHOSPHATE 4-DEOXY-4-FORMAMIDO-L-ARABINOSE TRANSFERASE-RELATED"/>
    <property type="match status" value="1"/>
</dbReference>
<feature type="transmembrane region" description="Helical" evidence="12">
    <location>
        <begin position="235"/>
        <end position="257"/>
    </location>
</feature>
<evidence type="ECO:0000256" key="7">
    <source>
        <dbReference type="ARBA" id="ARBA00022985"/>
    </source>
</evidence>
<accession>A0ABU6I8R8</accession>
<keyword evidence="3 12" id="KW-0441">Lipid A biosynthesis</keyword>
<keyword evidence="5 12" id="KW-0808">Transferase</keyword>
<dbReference type="RefSeq" id="WP_150870288.1">
    <property type="nucleotide sequence ID" value="NZ_CBCYJT010000050.1"/>
</dbReference>
<dbReference type="HAMAP" id="MF_01164">
    <property type="entry name" value="ArnC_transfer"/>
    <property type="match status" value="1"/>
</dbReference>
<feature type="transmembrane region" description="Helical" evidence="12">
    <location>
        <begin position="269"/>
        <end position="291"/>
    </location>
</feature>
<keyword evidence="6 12" id="KW-0812">Transmembrane</keyword>
<dbReference type="GO" id="GO:0099621">
    <property type="term" value="F:undecaprenyl-phosphate 4-deoxy-4-formamido-L-arabinose transferase activity"/>
    <property type="evidence" value="ECO:0007669"/>
    <property type="project" value="UniProtKB-EC"/>
</dbReference>
<comment type="function">
    <text evidence="12">Catalyzes the transfer of 4-deoxy-4-formamido-L-arabinose from UDP to undecaprenyl phosphate. The modified arabinose is attached to lipid A and is required for resistance to polymyxin and cationic antimicrobial peptides.</text>
</comment>
<comment type="subcellular location">
    <subcellularLocation>
        <location evidence="12">Cell membrane</location>
        <topology evidence="12">Multi-pass membrane protein</topology>
    </subcellularLocation>
</comment>
<evidence type="ECO:0000256" key="3">
    <source>
        <dbReference type="ARBA" id="ARBA00022556"/>
    </source>
</evidence>
<dbReference type="Pfam" id="PF00535">
    <property type="entry name" value="Glycos_transf_2"/>
    <property type="match status" value="1"/>
</dbReference>
<evidence type="ECO:0000256" key="1">
    <source>
        <dbReference type="ARBA" id="ARBA00022475"/>
    </source>
</evidence>
<keyword evidence="1 12" id="KW-1003">Cell membrane</keyword>
<reference evidence="14 15" key="1">
    <citation type="submission" date="2024-01" db="EMBL/GenBank/DDBJ databases">
        <title>Comparative Genomics of Leclercia adecarboxylata Strains Isolated from Several Sources.</title>
        <authorList>
            <person name="Yescas-Zazueta V."/>
            <person name="Balbuena-Alonso M.G."/>
            <person name="Valencia D."/>
            <person name="Mendez-Pfeiffer P.A."/>
            <person name="Ballesteros-Monrreal M.G."/>
            <person name="Rocha-Gracia R.D.C."/>
            <person name="Barrios-Villa E."/>
        </authorList>
    </citation>
    <scope>NUCLEOTIDE SEQUENCE [LARGE SCALE GENOMIC DNA]</scope>
    <source>
        <strain evidence="14 15">33MEM</strain>
    </source>
</reference>
<evidence type="ECO:0000256" key="5">
    <source>
        <dbReference type="ARBA" id="ARBA00022679"/>
    </source>
</evidence>
<name>A0ABU6I8R8_9ENTR</name>
<keyword evidence="7 12" id="KW-0448">Lipopolysaccharide biosynthesis</keyword>
<sequence length="327" mass="36790">MTRTEAIHKVSVVIPVYNEQESLPELIRRTTAVCETLGKDYEILLVDDGSTDNSAEMLSDAAEEPGSHVVAVLLNRNYGQHNAIMAGFSHVTGDLIVTLDADLQNPPEEIPRLVAKADEGYDVVGTVRQNRQDTWFRKRASRLINRLIQSTTGKAMGDYGCMLRAYRRHIVDAMLNCHERSTFIPILANTFARKATEIPVHHAEREFGDSKYSFMRLINLMYDLVTCLTTTPLRMLSVFGSIIAVLGFMLSVLLVVLRLMFGPQWAAEGVFMLFAVLFMFIGAQFVGMGLLGEYIGRIYTDVRARPRYFIQRVVSRDAVSTLQDTQQ</sequence>
<dbReference type="EMBL" id="JAYMCU010000034">
    <property type="protein sequence ID" value="MEC3937968.1"/>
    <property type="molecule type" value="Genomic_DNA"/>
</dbReference>
<evidence type="ECO:0000256" key="11">
    <source>
        <dbReference type="ARBA" id="ARBA00023251"/>
    </source>
</evidence>
<evidence type="ECO:0000313" key="15">
    <source>
        <dbReference type="Proteomes" id="UP001357437"/>
    </source>
</evidence>
<keyword evidence="2 12" id="KW-0444">Lipid biosynthesis</keyword>